<proteinExistence type="inferred from homology"/>
<evidence type="ECO:0000313" key="8">
    <source>
        <dbReference type="EMBL" id="XDU98613.1"/>
    </source>
</evidence>
<dbReference type="InterPro" id="IPR036291">
    <property type="entry name" value="NAD(P)-bd_dom_sf"/>
</dbReference>
<keyword evidence="6" id="KW-0521">NADP</keyword>
<evidence type="ECO:0000256" key="6">
    <source>
        <dbReference type="RuleBase" id="RU364082"/>
    </source>
</evidence>
<dbReference type="CDD" id="cd05254">
    <property type="entry name" value="dTDP_HR_like_SDR_e"/>
    <property type="match status" value="1"/>
</dbReference>
<dbReference type="EC" id="1.1.1.133" evidence="3 6"/>
<dbReference type="RefSeq" id="WP_369769585.1">
    <property type="nucleotide sequence ID" value="NZ_CP165626.1"/>
</dbReference>
<accession>A0AB39W9M5</accession>
<dbReference type="GO" id="GO:0005829">
    <property type="term" value="C:cytosol"/>
    <property type="evidence" value="ECO:0007669"/>
    <property type="project" value="TreeGrafter"/>
</dbReference>
<comment type="catalytic activity">
    <reaction evidence="5">
        <text>dTDP-beta-L-rhamnose + NADP(+) = dTDP-4-dehydro-beta-L-rhamnose + NADPH + H(+)</text>
        <dbReference type="Rhea" id="RHEA:21796"/>
        <dbReference type="ChEBI" id="CHEBI:15378"/>
        <dbReference type="ChEBI" id="CHEBI:57510"/>
        <dbReference type="ChEBI" id="CHEBI:57783"/>
        <dbReference type="ChEBI" id="CHEBI:58349"/>
        <dbReference type="ChEBI" id="CHEBI:62830"/>
        <dbReference type="EC" id="1.1.1.133"/>
    </reaction>
</comment>
<dbReference type="InterPro" id="IPR029903">
    <property type="entry name" value="RmlD-like-bd"/>
</dbReference>
<gene>
    <name evidence="8" type="ORF">AB3G39_15810</name>
</gene>
<protein>
    <recommendedName>
        <fullName evidence="4 6">dTDP-4-dehydrorhamnose reductase</fullName>
        <ecNumber evidence="3 6">1.1.1.133</ecNumber>
    </recommendedName>
</protein>
<keyword evidence="6" id="KW-0560">Oxidoreductase</keyword>
<dbReference type="PANTHER" id="PTHR10491:SF4">
    <property type="entry name" value="METHIONINE ADENOSYLTRANSFERASE 2 SUBUNIT BETA"/>
    <property type="match status" value="1"/>
</dbReference>
<dbReference type="Pfam" id="PF04321">
    <property type="entry name" value="RmlD_sub_bind"/>
    <property type="match status" value="1"/>
</dbReference>
<dbReference type="GO" id="GO:0008831">
    <property type="term" value="F:dTDP-4-dehydrorhamnose reductase activity"/>
    <property type="evidence" value="ECO:0007669"/>
    <property type="project" value="UniProtKB-EC"/>
</dbReference>
<dbReference type="EMBL" id="CP165626">
    <property type="protein sequence ID" value="XDU98613.1"/>
    <property type="molecule type" value="Genomic_DNA"/>
</dbReference>
<name>A0AB39W9M5_9FLAO</name>
<evidence type="ECO:0000256" key="1">
    <source>
        <dbReference type="ARBA" id="ARBA00004781"/>
    </source>
</evidence>
<comment type="similarity">
    <text evidence="2 6">Belongs to the dTDP-4-dehydrorhamnose reductase family.</text>
</comment>
<dbReference type="InterPro" id="IPR005913">
    <property type="entry name" value="dTDP_dehydrorham_reduct"/>
</dbReference>
<organism evidence="8">
    <name type="scientific">Flavobacterium sp. WC2416</name>
    <dbReference type="NCBI Taxonomy" id="3234141"/>
    <lineage>
        <taxon>Bacteria</taxon>
        <taxon>Pseudomonadati</taxon>
        <taxon>Bacteroidota</taxon>
        <taxon>Flavobacteriia</taxon>
        <taxon>Flavobacteriales</taxon>
        <taxon>Flavobacteriaceae</taxon>
        <taxon>Flavobacterium</taxon>
    </lineage>
</organism>
<evidence type="ECO:0000259" key="7">
    <source>
        <dbReference type="Pfam" id="PF04321"/>
    </source>
</evidence>
<comment type="function">
    <text evidence="6">Catalyzes the reduction of dTDP-6-deoxy-L-lyxo-4-hexulose to yield dTDP-L-rhamnose.</text>
</comment>
<feature type="domain" description="RmlD-like substrate binding" evidence="7">
    <location>
        <begin position="3"/>
        <end position="157"/>
    </location>
</feature>
<comment type="pathway">
    <text evidence="1 6">Carbohydrate biosynthesis; dTDP-L-rhamnose biosynthesis.</text>
</comment>
<evidence type="ECO:0000256" key="3">
    <source>
        <dbReference type="ARBA" id="ARBA00012929"/>
    </source>
</evidence>
<dbReference type="PANTHER" id="PTHR10491">
    <property type="entry name" value="DTDP-4-DEHYDRORHAMNOSE REDUCTASE"/>
    <property type="match status" value="1"/>
</dbReference>
<evidence type="ECO:0000256" key="2">
    <source>
        <dbReference type="ARBA" id="ARBA00010944"/>
    </source>
</evidence>
<dbReference type="SUPFAM" id="SSF51735">
    <property type="entry name" value="NAD(P)-binding Rossmann-fold domains"/>
    <property type="match status" value="1"/>
</dbReference>
<sequence>MKKILVIGIKGMAGHMLYNYFEESKLYDVYGLARNIESTPKLFDIDVSDTVQLRSLFIANQFDYVVNCIGILNKDAEDYPSKAIWFNSYFPHYLEEITKETQTKVIHISTDCVFSGKEGGYTENDIKNGIGFYAQSKALGELTNAKDVTIRTSIIGPELNQNGIGLFHWFMSQSDAAVLKGFTNAFWSGLTTLELAKVVLEIINQNISGLIQVAPAAKIDKYNLISLFNSIYKNGKMTIEPNGNYHVDKSLVSIRTDFDYQVLDYKKMLKNQKEWILQHASIYSHYL</sequence>
<dbReference type="Gene3D" id="3.40.50.720">
    <property type="entry name" value="NAD(P)-binding Rossmann-like Domain"/>
    <property type="match status" value="1"/>
</dbReference>
<evidence type="ECO:0000256" key="4">
    <source>
        <dbReference type="ARBA" id="ARBA00017099"/>
    </source>
</evidence>
<evidence type="ECO:0000256" key="5">
    <source>
        <dbReference type="ARBA" id="ARBA00048200"/>
    </source>
</evidence>
<dbReference type="AlphaFoldDB" id="A0AB39W9M5"/>
<dbReference type="GO" id="GO:0019305">
    <property type="term" value="P:dTDP-rhamnose biosynthetic process"/>
    <property type="evidence" value="ECO:0007669"/>
    <property type="project" value="TreeGrafter"/>
</dbReference>
<reference evidence="8" key="1">
    <citation type="submission" date="2024-07" db="EMBL/GenBank/DDBJ databases">
        <authorList>
            <person name="Biller S.J."/>
        </authorList>
    </citation>
    <scope>NUCLEOTIDE SEQUENCE</scope>
    <source>
        <strain evidence="8">WC2416</strain>
    </source>
</reference>